<dbReference type="PRINTS" id="PR00032">
    <property type="entry name" value="HTHARAC"/>
</dbReference>
<feature type="transmembrane region" description="Helical" evidence="4">
    <location>
        <begin position="98"/>
        <end position="117"/>
    </location>
</feature>
<dbReference type="SUPFAM" id="SSF46689">
    <property type="entry name" value="Homeodomain-like"/>
    <property type="match status" value="1"/>
</dbReference>
<keyword evidence="7" id="KW-1185">Reference proteome</keyword>
<dbReference type="PANTHER" id="PTHR43280">
    <property type="entry name" value="ARAC-FAMILY TRANSCRIPTIONAL REGULATOR"/>
    <property type="match status" value="1"/>
</dbReference>
<evidence type="ECO:0000313" key="7">
    <source>
        <dbReference type="Proteomes" id="UP001246372"/>
    </source>
</evidence>
<dbReference type="InterPro" id="IPR020449">
    <property type="entry name" value="Tscrpt_reg_AraC-type_HTH"/>
</dbReference>
<keyword evidence="3" id="KW-0804">Transcription</keyword>
<sequence>MPLALEVQKACYLFSFSLGCWTLLTLLLGRRGERGGRWAMAAFVALLLLPPLNAYVSLARSGEPLAALQALSIRLTWAYGPLLLLCLRQALCQPLPRVPALLPHALPLALVWAATLAGLDQLLASPGLLLALILQVMAYATAGLLLLRRHRGRLQRLRLAHRNSSYYWLLFLASGLFAAGAYDLLIHALARLGQLPPQALLQAAASALALYVDVIALLAVYQPAWLTLGDEVEPVPSPEPQAVTLEEVPTATPTEVPAETPESRPNVRIVELSPQAARELAERLQQLVHEHKPHLDEDMSLARLAALLDVTPHQLSELLNLHLGSSFYDYLNELRFQDARQLLEQEGRGAGETLTVADIAYRAGFNNRNSFYKVFKDKTGLTPAEYRRTAARKSA</sequence>
<dbReference type="SMART" id="SM00342">
    <property type="entry name" value="HTH_ARAC"/>
    <property type="match status" value="1"/>
</dbReference>
<feature type="transmembrane region" description="Helical" evidence="4">
    <location>
        <begin position="200"/>
        <end position="221"/>
    </location>
</feature>
<evidence type="ECO:0000256" key="2">
    <source>
        <dbReference type="ARBA" id="ARBA00023125"/>
    </source>
</evidence>
<dbReference type="InterPro" id="IPR018060">
    <property type="entry name" value="HTH_AraC"/>
</dbReference>
<dbReference type="Gene3D" id="1.10.10.60">
    <property type="entry name" value="Homeodomain-like"/>
    <property type="match status" value="2"/>
</dbReference>
<organism evidence="6 7">
    <name type="scientific">Roseateles aquae</name>
    <dbReference type="NCBI Taxonomy" id="3077235"/>
    <lineage>
        <taxon>Bacteria</taxon>
        <taxon>Pseudomonadati</taxon>
        <taxon>Pseudomonadota</taxon>
        <taxon>Betaproteobacteria</taxon>
        <taxon>Burkholderiales</taxon>
        <taxon>Sphaerotilaceae</taxon>
        <taxon>Roseateles</taxon>
    </lineage>
</organism>
<keyword evidence="4" id="KW-1133">Transmembrane helix</keyword>
<evidence type="ECO:0000313" key="6">
    <source>
        <dbReference type="EMBL" id="MDT9002323.1"/>
    </source>
</evidence>
<dbReference type="InterPro" id="IPR009057">
    <property type="entry name" value="Homeodomain-like_sf"/>
</dbReference>
<dbReference type="RefSeq" id="WP_315653217.1">
    <property type="nucleotide sequence ID" value="NZ_JAVXZY010000014.1"/>
</dbReference>
<dbReference type="Pfam" id="PF12833">
    <property type="entry name" value="HTH_18"/>
    <property type="match status" value="1"/>
</dbReference>
<proteinExistence type="predicted"/>
<feature type="domain" description="HTH araC/xylS-type" evidence="5">
    <location>
        <begin position="285"/>
        <end position="389"/>
    </location>
</feature>
<feature type="transmembrane region" description="Helical" evidence="4">
    <location>
        <begin position="65"/>
        <end position="86"/>
    </location>
</feature>
<evidence type="ECO:0000256" key="1">
    <source>
        <dbReference type="ARBA" id="ARBA00023015"/>
    </source>
</evidence>
<dbReference type="Proteomes" id="UP001246372">
    <property type="component" value="Unassembled WGS sequence"/>
</dbReference>
<feature type="transmembrane region" description="Helical" evidence="4">
    <location>
        <begin position="167"/>
        <end position="188"/>
    </location>
</feature>
<feature type="transmembrane region" description="Helical" evidence="4">
    <location>
        <begin position="123"/>
        <end position="147"/>
    </location>
</feature>
<keyword evidence="4" id="KW-0472">Membrane</keyword>
<dbReference type="PANTHER" id="PTHR43280:SF2">
    <property type="entry name" value="HTH-TYPE TRANSCRIPTIONAL REGULATOR EXSA"/>
    <property type="match status" value="1"/>
</dbReference>
<keyword evidence="2" id="KW-0238">DNA-binding</keyword>
<evidence type="ECO:0000256" key="3">
    <source>
        <dbReference type="ARBA" id="ARBA00023163"/>
    </source>
</evidence>
<feature type="transmembrane region" description="Helical" evidence="4">
    <location>
        <begin position="38"/>
        <end position="59"/>
    </location>
</feature>
<protein>
    <submittedName>
        <fullName evidence="6">AraC family transcriptional regulator</fullName>
    </submittedName>
</protein>
<gene>
    <name evidence="6" type="ORF">RQP53_23785</name>
</gene>
<feature type="transmembrane region" description="Helical" evidence="4">
    <location>
        <begin position="12"/>
        <end position="29"/>
    </location>
</feature>
<dbReference type="PROSITE" id="PS01124">
    <property type="entry name" value="HTH_ARAC_FAMILY_2"/>
    <property type="match status" value="1"/>
</dbReference>
<keyword evidence="4" id="KW-0812">Transmembrane</keyword>
<dbReference type="EMBL" id="JAVXZY010000014">
    <property type="protein sequence ID" value="MDT9002323.1"/>
    <property type="molecule type" value="Genomic_DNA"/>
</dbReference>
<keyword evidence="1" id="KW-0805">Transcription regulation</keyword>
<evidence type="ECO:0000259" key="5">
    <source>
        <dbReference type="PROSITE" id="PS01124"/>
    </source>
</evidence>
<comment type="caution">
    <text evidence="6">The sequence shown here is derived from an EMBL/GenBank/DDBJ whole genome shotgun (WGS) entry which is preliminary data.</text>
</comment>
<reference evidence="6" key="1">
    <citation type="submission" date="2023-09" db="EMBL/GenBank/DDBJ databases">
        <title>Paucibacter sp. APW11 Genome sequencing and assembly.</title>
        <authorList>
            <person name="Kim I."/>
        </authorList>
    </citation>
    <scope>NUCLEOTIDE SEQUENCE</scope>
    <source>
        <strain evidence="6">APW11</strain>
    </source>
</reference>
<evidence type="ECO:0000256" key="4">
    <source>
        <dbReference type="SAM" id="Phobius"/>
    </source>
</evidence>
<accession>A0ABU3PJL4</accession>
<name>A0ABU3PJL4_9BURK</name>